<accession>A0A5M9J2E7</accession>
<dbReference type="EMBL" id="VTFH01000001">
    <property type="protein sequence ID" value="KAA8563244.1"/>
    <property type="molecule type" value="Genomic_DNA"/>
</dbReference>
<reference evidence="1 2" key="1">
    <citation type="journal article" date="2018" name="Plant Biotechnol. Rep.">
        <title>Diversity and antifungal activity of endophytic bacteria associated with Panax ginseng seedlings.</title>
        <authorList>
            <person name="Park J.M."/>
            <person name="Hong C.E."/>
            <person name="Jo S.H."/>
        </authorList>
    </citation>
    <scope>NUCLEOTIDE SEQUENCE [LARGE SCALE GENOMIC DNA]</scope>
    <source>
        <strain evidence="1 2">PgKB38</strain>
    </source>
</reference>
<evidence type="ECO:0000313" key="2">
    <source>
        <dbReference type="Proteomes" id="UP000323425"/>
    </source>
</evidence>
<protein>
    <submittedName>
        <fullName evidence="1">Uncharacterized protein</fullName>
    </submittedName>
</protein>
<proteinExistence type="predicted"/>
<comment type="caution">
    <text evidence="1">The sequence shown here is derived from an EMBL/GenBank/DDBJ whole genome shotgun (WGS) entry which is preliminary data.</text>
</comment>
<dbReference type="Proteomes" id="UP000323425">
    <property type="component" value="Unassembled WGS sequence"/>
</dbReference>
<evidence type="ECO:0000313" key="1">
    <source>
        <dbReference type="EMBL" id="KAA8563244.1"/>
    </source>
</evidence>
<organism evidence="1 2">
    <name type="scientific">Pseudomonas extremaustralis</name>
    <dbReference type="NCBI Taxonomy" id="359110"/>
    <lineage>
        <taxon>Bacteria</taxon>
        <taxon>Pseudomonadati</taxon>
        <taxon>Pseudomonadota</taxon>
        <taxon>Gammaproteobacteria</taxon>
        <taxon>Pseudomonadales</taxon>
        <taxon>Pseudomonadaceae</taxon>
        <taxon>Pseudomonas</taxon>
    </lineage>
</organism>
<dbReference type="AlphaFoldDB" id="A0A5M9J2E7"/>
<sequence length="54" mass="5983">MRKHAKAIISAAQPDIDLKAQNDRMLEFLKDISRTSGDKGAVMGARQLLKEFAP</sequence>
<gene>
    <name evidence="1" type="ORF">FX985_03312</name>
</gene>
<name>A0A5M9J2E7_9PSED</name>